<evidence type="ECO:0000313" key="10">
    <source>
        <dbReference type="Proteomes" id="UP000799778"/>
    </source>
</evidence>
<dbReference type="InterPro" id="IPR036259">
    <property type="entry name" value="MFS_trans_sf"/>
</dbReference>
<feature type="transmembrane region" description="Helical" evidence="7">
    <location>
        <begin position="492"/>
        <end position="514"/>
    </location>
</feature>
<evidence type="ECO:0000259" key="8">
    <source>
        <dbReference type="PROSITE" id="PS50850"/>
    </source>
</evidence>
<feature type="transmembrane region" description="Helical" evidence="7">
    <location>
        <begin position="180"/>
        <end position="203"/>
    </location>
</feature>
<proteinExistence type="predicted"/>
<dbReference type="PANTHER" id="PTHR23501">
    <property type="entry name" value="MAJOR FACILITATOR SUPERFAMILY"/>
    <property type="match status" value="1"/>
</dbReference>
<dbReference type="GO" id="GO:0005886">
    <property type="term" value="C:plasma membrane"/>
    <property type="evidence" value="ECO:0007669"/>
    <property type="project" value="TreeGrafter"/>
</dbReference>
<protein>
    <submittedName>
        <fullName evidence="9">Putative siderophore iron transporter</fullName>
    </submittedName>
</protein>
<feature type="transmembrane region" description="Helical" evidence="7">
    <location>
        <begin position="56"/>
        <end position="75"/>
    </location>
</feature>
<dbReference type="OrthoDB" id="2587356at2759"/>
<dbReference type="EMBL" id="ML978081">
    <property type="protein sequence ID" value="KAF2008792.1"/>
    <property type="molecule type" value="Genomic_DNA"/>
</dbReference>
<dbReference type="Pfam" id="PF06609">
    <property type="entry name" value="TRI12"/>
    <property type="match status" value="1"/>
</dbReference>
<feature type="region of interest" description="Disordered" evidence="6">
    <location>
        <begin position="1"/>
        <end position="44"/>
    </location>
</feature>
<feature type="transmembrane region" description="Helical" evidence="7">
    <location>
        <begin position="396"/>
        <end position="415"/>
    </location>
</feature>
<keyword evidence="4 7" id="KW-1133">Transmembrane helix</keyword>
<keyword evidence="2" id="KW-0813">Transport</keyword>
<keyword evidence="5 7" id="KW-0472">Membrane</keyword>
<dbReference type="SUPFAM" id="SSF103473">
    <property type="entry name" value="MFS general substrate transporter"/>
    <property type="match status" value="1"/>
</dbReference>
<feature type="transmembrane region" description="Helical" evidence="7">
    <location>
        <begin position="148"/>
        <end position="168"/>
    </location>
</feature>
<keyword evidence="10" id="KW-1185">Reference proteome</keyword>
<evidence type="ECO:0000256" key="3">
    <source>
        <dbReference type="ARBA" id="ARBA00022692"/>
    </source>
</evidence>
<dbReference type="AlphaFoldDB" id="A0A6A5X799"/>
<dbReference type="PANTHER" id="PTHR23501:SF195">
    <property type="entry name" value="PEP5"/>
    <property type="match status" value="1"/>
</dbReference>
<feature type="compositionally biased region" description="Basic and acidic residues" evidence="6">
    <location>
        <begin position="20"/>
        <end position="35"/>
    </location>
</feature>
<dbReference type="InterPro" id="IPR020846">
    <property type="entry name" value="MFS_dom"/>
</dbReference>
<dbReference type="RefSeq" id="XP_033377131.1">
    <property type="nucleotide sequence ID" value="XM_033526302.1"/>
</dbReference>
<dbReference type="Gene3D" id="1.20.1250.20">
    <property type="entry name" value="MFS general substrate transporter like domains"/>
    <property type="match status" value="2"/>
</dbReference>
<name>A0A6A5X799_9PLEO</name>
<dbReference type="GeneID" id="54283699"/>
<evidence type="ECO:0000256" key="7">
    <source>
        <dbReference type="SAM" id="Phobius"/>
    </source>
</evidence>
<feature type="transmembrane region" description="Helical" evidence="7">
    <location>
        <begin position="288"/>
        <end position="307"/>
    </location>
</feature>
<feature type="domain" description="Major facilitator superfamily (MFS) profile" evidence="8">
    <location>
        <begin position="58"/>
        <end position="573"/>
    </location>
</feature>
<feature type="transmembrane region" description="Helical" evidence="7">
    <location>
        <begin position="328"/>
        <end position="351"/>
    </location>
</feature>
<dbReference type="GO" id="GO:0022857">
    <property type="term" value="F:transmembrane transporter activity"/>
    <property type="evidence" value="ECO:0007669"/>
    <property type="project" value="InterPro"/>
</dbReference>
<gene>
    <name evidence="9" type="ORF">BU24DRAFT_415533</name>
</gene>
<evidence type="ECO:0000256" key="5">
    <source>
        <dbReference type="ARBA" id="ARBA00023136"/>
    </source>
</evidence>
<keyword evidence="3 7" id="KW-0812">Transmembrane</keyword>
<feature type="transmembrane region" description="Helical" evidence="7">
    <location>
        <begin position="124"/>
        <end position="142"/>
    </location>
</feature>
<evidence type="ECO:0000256" key="6">
    <source>
        <dbReference type="SAM" id="MobiDB-lite"/>
    </source>
</evidence>
<sequence>MESSSNPCDRNANAPALSNNDKDRACSTEHREHIPGSDQPDQADVQNEPELHWRTYCALFALIITNYVAVISLQAPPAVLNYIGSSLGSTEHQAWIINAPNLVCAAVGPILSSASDIFQARKHILLGGCAMGVIGCAIVPGSKDIYRVIAGQTIVGFGYATTPLLYAIPSEILPKKWRPIAQAIVNVAAAIASITGPLAIGALTRRDMINGWRRFWWIEMAMWAASLLSLLFGYNPPRRETAYESPLWYQKLAKLDIPGSILLTASSTLLLVGLGLGGSNSSWTSARTLSTLIIGGVLGVIFGFYEWKGTTTGILHHELFLPGKDNGRTFALCIALFGVEAILIVSFIVFYPLLTQALYETDVFLLVARSMPYWVAAAFGAPFWGYLSTRFRTIKWPMICGFIIWGVGTIGLATLQPKHDFNAMAFAAVSGFGFGAPLVMIVTGVQLSVPHHLIATATSVATSSRALCNTTFTSIYVAILTSRLSTSIPRHVPPAIILAGLPIDSVAGFMAALASGQLSALTSLPGVTPAVIEAGVAAYKQAYADSIRVLYIITAAITAVATIAAVFISNMRERMTNRIDAPVEEVLSKGTTHCETGLEKS</sequence>
<dbReference type="Proteomes" id="UP000799778">
    <property type="component" value="Unassembled WGS sequence"/>
</dbReference>
<evidence type="ECO:0000313" key="9">
    <source>
        <dbReference type="EMBL" id="KAF2008792.1"/>
    </source>
</evidence>
<dbReference type="InterPro" id="IPR010573">
    <property type="entry name" value="MFS_Str1/Tri12-like"/>
</dbReference>
<accession>A0A6A5X799</accession>
<reference evidence="9" key="1">
    <citation type="journal article" date="2020" name="Stud. Mycol.">
        <title>101 Dothideomycetes genomes: a test case for predicting lifestyles and emergence of pathogens.</title>
        <authorList>
            <person name="Haridas S."/>
            <person name="Albert R."/>
            <person name="Binder M."/>
            <person name="Bloem J."/>
            <person name="Labutti K."/>
            <person name="Salamov A."/>
            <person name="Andreopoulos B."/>
            <person name="Baker S."/>
            <person name="Barry K."/>
            <person name="Bills G."/>
            <person name="Bluhm B."/>
            <person name="Cannon C."/>
            <person name="Castanera R."/>
            <person name="Culley D."/>
            <person name="Daum C."/>
            <person name="Ezra D."/>
            <person name="Gonzalez J."/>
            <person name="Henrissat B."/>
            <person name="Kuo A."/>
            <person name="Liang C."/>
            <person name="Lipzen A."/>
            <person name="Lutzoni F."/>
            <person name="Magnuson J."/>
            <person name="Mondo S."/>
            <person name="Nolan M."/>
            <person name="Ohm R."/>
            <person name="Pangilinan J."/>
            <person name="Park H.-J."/>
            <person name="Ramirez L."/>
            <person name="Alfaro M."/>
            <person name="Sun H."/>
            <person name="Tritt A."/>
            <person name="Yoshinaga Y."/>
            <person name="Zwiers L.-H."/>
            <person name="Turgeon B."/>
            <person name="Goodwin S."/>
            <person name="Spatafora J."/>
            <person name="Crous P."/>
            <person name="Grigoriev I."/>
        </authorList>
    </citation>
    <scope>NUCLEOTIDE SEQUENCE</scope>
    <source>
        <strain evidence="9">CBS 175.79</strain>
    </source>
</reference>
<feature type="transmembrane region" description="Helical" evidence="7">
    <location>
        <begin position="371"/>
        <end position="389"/>
    </location>
</feature>
<dbReference type="PROSITE" id="PS50850">
    <property type="entry name" value="MFS"/>
    <property type="match status" value="1"/>
</dbReference>
<evidence type="ECO:0000256" key="4">
    <source>
        <dbReference type="ARBA" id="ARBA00022989"/>
    </source>
</evidence>
<comment type="subcellular location">
    <subcellularLocation>
        <location evidence="1">Membrane</location>
        <topology evidence="1">Multi-pass membrane protein</topology>
    </subcellularLocation>
</comment>
<feature type="transmembrane region" description="Helical" evidence="7">
    <location>
        <begin position="421"/>
        <end position="442"/>
    </location>
</feature>
<organism evidence="9 10">
    <name type="scientific">Aaosphaeria arxii CBS 175.79</name>
    <dbReference type="NCBI Taxonomy" id="1450172"/>
    <lineage>
        <taxon>Eukaryota</taxon>
        <taxon>Fungi</taxon>
        <taxon>Dikarya</taxon>
        <taxon>Ascomycota</taxon>
        <taxon>Pezizomycotina</taxon>
        <taxon>Dothideomycetes</taxon>
        <taxon>Pleosporomycetidae</taxon>
        <taxon>Pleosporales</taxon>
        <taxon>Pleosporales incertae sedis</taxon>
        <taxon>Aaosphaeria</taxon>
    </lineage>
</organism>
<feature type="transmembrane region" description="Helical" evidence="7">
    <location>
        <begin position="255"/>
        <end position="276"/>
    </location>
</feature>
<evidence type="ECO:0000256" key="2">
    <source>
        <dbReference type="ARBA" id="ARBA00022448"/>
    </source>
</evidence>
<feature type="transmembrane region" description="Helical" evidence="7">
    <location>
        <begin position="215"/>
        <end position="234"/>
    </location>
</feature>
<evidence type="ECO:0000256" key="1">
    <source>
        <dbReference type="ARBA" id="ARBA00004141"/>
    </source>
</evidence>
<feature type="transmembrane region" description="Helical" evidence="7">
    <location>
        <begin position="549"/>
        <end position="568"/>
    </location>
</feature>